<dbReference type="InterPro" id="IPR007246">
    <property type="entry name" value="Gaa1"/>
</dbReference>
<proteinExistence type="predicted"/>
<dbReference type="RefSeq" id="XP_018004372.1">
    <property type="nucleotide sequence ID" value="XM_018148689.1"/>
</dbReference>
<dbReference type="GeneID" id="28740569"/>
<reference evidence="2 3" key="1">
    <citation type="submission" date="2015-06" db="EMBL/GenBank/DDBJ databases">
        <title>Draft genome of the ant-associated black yeast Phialophora attae CBS 131958.</title>
        <authorList>
            <person name="Moreno L.F."/>
            <person name="Stielow B.J."/>
            <person name="de Hoog S."/>
            <person name="Vicente V.A."/>
            <person name="Weiss V.A."/>
            <person name="de Vries M."/>
            <person name="Cruz L.M."/>
            <person name="Souza E.M."/>
        </authorList>
    </citation>
    <scope>NUCLEOTIDE SEQUENCE [LARGE SCALE GENOMIC DNA]</scope>
    <source>
        <strain evidence="2 3">CBS 131958</strain>
    </source>
</reference>
<dbReference type="EMBL" id="LFJN01000003">
    <property type="protein sequence ID" value="KPI44409.1"/>
    <property type="molecule type" value="Genomic_DNA"/>
</dbReference>
<feature type="transmembrane region" description="Helical" evidence="1">
    <location>
        <begin position="20"/>
        <end position="41"/>
    </location>
</feature>
<sequence>MGIVTDYLFRVRASPRLLGLPPYLSALCMIAGVIWLLLLPLQQYSRQTYISENALLPGQVHTYYSGSEQNVFRAYKHEVARMIVQPWTTLENGTKIYHPLPASDDDRRRKFQELFRNAGLKTATQKYEYRSSGTVYAGENYYGVLQAPRGDGTEAIVLMAPIRNINNELNLQGVTLLLSLAKYFKKWSLWSKDIIFLITPDAKAGPQAWVDAYFSKHDPSSVADLPLKSGALQGAVGIDYPFEHRFESFSFAYDGVNGQLPNLDLFNTAVSIASGQMGIPAHIQGQEHGGPKERYNDWDHRTRVLGKGMISQALGQSTGPHSVFMPYHIDAITLTAAGDGWQDEMAFGRTVESTVRSLNNLLEKLHQSFFFYLLMQSNRFVSIGTYLPSAMGVAAAYTVMAIYLWVLSGYKIVKRTESAANGTVTGLADSKGNSNVVSSTVPQDIPEQPQATASIGDRSFIPIERSLTLPISIITAVHLASLVPLLILSKASRESITPMLSLIGFGSLLFPAALAGVLKDLPVYNTTVPVFSAPTHKQYVVLKSLSLLLLGLFLTVLATLNFSLSMFLGLACAPIAFVDRVPGKAALAALQYALLLVTSPVVVAMGLVGYASSVLQHPDGLMLISQWLLKFAFGWNISGSWGVPLGVFCIWWPAWTIAATVVASSWFPSAERDIKLAEVADEQSQSEAAITDDKRSRVSKSAQS</sequence>
<dbReference type="PANTHER" id="PTHR13304:SF0">
    <property type="entry name" value="GLYCOSYLPHOSPHATIDYLINOSITOL ANCHOR ATTACHMENT 1 PROTEIN"/>
    <property type="match status" value="1"/>
</dbReference>
<dbReference type="GO" id="GO:0016255">
    <property type="term" value="P:attachment of GPI anchor to protein"/>
    <property type="evidence" value="ECO:0007669"/>
    <property type="project" value="TreeGrafter"/>
</dbReference>
<dbReference type="STRING" id="1664694.A0A0N0NR46"/>
<organism evidence="2 3">
    <name type="scientific">Cyphellophora attinorum</name>
    <dbReference type="NCBI Taxonomy" id="1664694"/>
    <lineage>
        <taxon>Eukaryota</taxon>
        <taxon>Fungi</taxon>
        <taxon>Dikarya</taxon>
        <taxon>Ascomycota</taxon>
        <taxon>Pezizomycotina</taxon>
        <taxon>Eurotiomycetes</taxon>
        <taxon>Chaetothyriomycetidae</taxon>
        <taxon>Chaetothyriales</taxon>
        <taxon>Cyphellophoraceae</taxon>
        <taxon>Cyphellophora</taxon>
    </lineage>
</organism>
<dbReference type="GO" id="GO:0042765">
    <property type="term" value="C:GPI-anchor transamidase complex"/>
    <property type="evidence" value="ECO:0007669"/>
    <property type="project" value="InterPro"/>
</dbReference>
<comment type="caution">
    <text evidence="2">The sequence shown here is derived from an EMBL/GenBank/DDBJ whole genome shotgun (WGS) entry which is preliminary data.</text>
</comment>
<feature type="transmembrane region" description="Helical" evidence="1">
    <location>
        <begin position="383"/>
        <end position="406"/>
    </location>
</feature>
<keyword evidence="1" id="KW-1133">Transmembrane helix</keyword>
<dbReference type="Pfam" id="PF04114">
    <property type="entry name" value="Gaa1"/>
    <property type="match status" value="1"/>
</dbReference>
<dbReference type="VEuPathDB" id="FungiDB:AB675_8257"/>
<keyword evidence="3" id="KW-1185">Reference proteome</keyword>
<keyword evidence="1" id="KW-0812">Transmembrane</keyword>
<feature type="transmembrane region" description="Helical" evidence="1">
    <location>
        <begin position="467"/>
        <end position="488"/>
    </location>
</feature>
<dbReference type="Proteomes" id="UP000038010">
    <property type="component" value="Unassembled WGS sequence"/>
</dbReference>
<keyword evidence="1" id="KW-0472">Membrane</keyword>
<feature type="transmembrane region" description="Helical" evidence="1">
    <location>
        <begin position="645"/>
        <end position="667"/>
    </location>
</feature>
<evidence type="ECO:0000313" key="3">
    <source>
        <dbReference type="Proteomes" id="UP000038010"/>
    </source>
</evidence>
<dbReference type="OrthoDB" id="445301at2759"/>
<dbReference type="PIRSF" id="PIRSF036762">
    <property type="entry name" value="GAA1"/>
    <property type="match status" value="1"/>
</dbReference>
<feature type="transmembrane region" description="Helical" evidence="1">
    <location>
        <begin position="500"/>
        <end position="518"/>
    </location>
</feature>
<feature type="transmembrane region" description="Helical" evidence="1">
    <location>
        <begin position="547"/>
        <end position="577"/>
    </location>
</feature>
<dbReference type="AlphaFoldDB" id="A0A0N0NR46"/>
<gene>
    <name evidence="2" type="ORF">AB675_8257</name>
</gene>
<protein>
    <submittedName>
        <fullName evidence="2">GPI transamidase component GAA1</fullName>
    </submittedName>
</protein>
<accession>A0A0N0NR46</accession>
<name>A0A0N0NR46_9EURO</name>
<feature type="transmembrane region" description="Helical" evidence="1">
    <location>
        <begin position="589"/>
        <end position="612"/>
    </location>
</feature>
<dbReference type="PANTHER" id="PTHR13304">
    <property type="entry name" value="GLYCOSYLPHOSPHATIDYLINOSITOL ANCHOR ATTACHMENT 1 PROTEIN"/>
    <property type="match status" value="1"/>
</dbReference>
<evidence type="ECO:0000313" key="2">
    <source>
        <dbReference type="EMBL" id="KPI44409.1"/>
    </source>
</evidence>
<evidence type="ECO:0000256" key="1">
    <source>
        <dbReference type="SAM" id="Phobius"/>
    </source>
</evidence>